<feature type="domain" description="Guanylate cyclase" evidence="2">
    <location>
        <begin position="482"/>
        <end position="515"/>
    </location>
</feature>
<dbReference type="SUPFAM" id="SSF55073">
    <property type="entry name" value="Nucleotide cyclase"/>
    <property type="match status" value="1"/>
</dbReference>
<evidence type="ECO:0000313" key="4">
    <source>
        <dbReference type="Proteomes" id="UP001239782"/>
    </source>
</evidence>
<dbReference type="InterPro" id="IPR029787">
    <property type="entry name" value="Nucleotide_cyclase"/>
</dbReference>
<evidence type="ECO:0000259" key="2">
    <source>
        <dbReference type="PROSITE" id="PS50125"/>
    </source>
</evidence>
<dbReference type="InterPro" id="IPR001054">
    <property type="entry name" value="A/G_cyclase"/>
</dbReference>
<dbReference type="Pfam" id="PF13599">
    <property type="entry name" value="Pentapeptide_4"/>
    <property type="match status" value="2"/>
</dbReference>
<dbReference type="Proteomes" id="UP001239782">
    <property type="component" value="Chromosome"/>
</dbReference>
<sequence>MEVNSLLELIDMGQSAWNEWREANASVPINLSGHNFSNKDLSGYDFSEANLSYCNFSKSDLSHANFISANLQHSKFGFCNLESAKFIAAELAHADLTLAHLKGAKFLTAQLTHTNFSYVDFSGHSLQGMDFRKAKLSGSILRSQNLKGMNFAEADLSQADLTEASLEDCNLQGANLTRAILTDSLLQGAFFKEADLTETDLSNKSLVRSNFAGAKLENCDLRNSELEGAIFDNATMTGCKFFNVKNKGWSIKNVRCEHAFWDKEGLISSRYRLHEFEKLYSESIVIDLRYDKYIAPHELSALPILVEHLEARHWGIKLRVKSIREEAGGSRVSIVVQDTGGMNAKQLEQDLKEEASHLLAAQIAMRNDRRLLTEFKESLAQVKNQFWPQLLELAADSEAGKMRMFTIMLLDLKGFSRWKGDELTEKLTLFRGLVQPILKRWKASYPNMEGDSLRATFQNAAVGVACASMIKSVLDAAGFPCRIGMDLGEVVLQYNEITEQTDLSGEAVNFAARLESLGQGGELLISERVWHYVKHQSEFFDYEPRLARLEKGVGNLRAGEQVHCYAVTMKKPII</sequence>
<dbReference type="InterPro" id="IPR001646">
    <property type="entry name" value="5peptide_repeat"/>
</dbReference>
<dbReference type="PANTHER" id="PTHR47485:SF1">
    <property type="entry name" value="THYLAKOID LUMENAL 17.4 KDA PROTEIN, CHLOROPLASTIC"/>
    <property type="match status" value="1"/>
</dbReference>
<dbReference type="CDD" id="cd07302">
    <property type="entry name" value="CHD"/>
    <property type="match status" value="1"/>
</dbReference>
<dbReference type="EMBL" id="CP133548">
    <property type="protein sequence ID" value="WMS87546.1"/>
    <property type="molecule type" value="Genomic_DNA"/>
</dbReference>
<dbReference type="SMART" id="SM00044">
    <property type="entry name" value="CYCc"/>
    <property type="match status" value="1"/>
</dbReference>
<keyword evidence="1" id="KW-0677">Repeat</keyword>
<name>A0AA51RTR5_9GAMM</name>
<evidence type="ECO:0000256" key="1">
    <source>
        <dbReference type="ARBA" id="ARBA00022737"/>
    </source>
</evidence>
<dbReference type="Pfam" id="PF00211">
    <property type="entry name" value="Guanylate_cyc"/>
    <property type="match status" value="1"/>
</dbReference>
<accession>A0AA51RTR5</accession>
<reference evidence="3 4" key="1">
    <citation type="submission" date="2023-08" db="EMBL/GenBank/DDBJ databases">
        <title>Pleionea litopenaei sp. nov., isolated from stomach of juvenile Litopenaeus vannamei.</title>
        <authorList>
            <person name="Rho A.M."/>
            <person name="Hwang C.Y."/>
        </authorList>
    </citation>
    <scope>NUCLEOTIDE SEQUENCE [LARGE SCALE GENOMIC DNA]</scope>
    <source>
        <strain evidence="3 4">HL-JVS1</strain>
    </source>
</reference>
<dbReference type="SUPFAM" id="SSF141571">
    <property type="entry name" value="Pentapeptide repeat-like"/>
    <property type="match status" value="2"/>
</dbReference>
<organism evidence="3 4">
    <name type="scientific">Pleionea litopenaei</name>
    <dbReference type="NCBI Taxonomy" id="3070815"/>
    <lineage>
        <taxon>Bacteria</taxon>
        <taxon>Pseudomonadati</taxon>
        <taxon>Pseudomonadota</taxon>
        <taxon>Gammaproteobacteria</taxon>
        <taxon>Oceanospirillales</taxon>
        <taxon>Pleioneaceae</taxon>
        <taxon>Pleionea</taxon>
    </lineage>
</organism>
<keyword evidence="4" id="KW-1185">Reference proteome</keyword>
<proteinExistence type="predicted"/>
<dbReference type="GO" id="GO:0009190">
    <property type="term" value="P:cyclic nucleotide biosynthetic process"/>
    <property type="evidence" value="ECO:0007669"/>
    <property type="project" value="InterPro"/>
</dbReference>
<evidence type="ECO:0000313" key="3">
    <source>
        <dbReference type="EMBL" id="WMS87546.1"/>
    </source>
</evidence>
<gene>
    <name evidence="3" type="ORF">Q9312_01155</name>
</gene>
<dbReference type="RefSeq" id="WP_309202686.1">
    <property type="nucleotide sequence ID" value="NZ_CP133548.1"/>
</dbReference>
<dbReference type="Pfam" id="PF00805">
    <property type="entry name" value="Pentapeptide"/>
    <property type="match status" value="1"/>
</dbReference>
<dbReference type="PANTHER" id="PTHR47485">
    <property type="entry name" value="THYLAKOID LUMENAL 17.4 KDA PROTEIN, CHLOROPLASTIC"/>
    <property type="match status" value="1"/>
</dbReference>
<dbReference type="Gene3D" id="2.160.20.80">
    <property type="entry name" value="E3 ubiquitin-protein ligase SopA"/>
    <property type="match status" value="2"/>
</dbReference>
<dbReference type="Gene3D" id="3.30.70.1230">
    <property type="entry name" value="Nucleotide cyclase"/>
    <property type="match status" value="1"/>
</dbReference>
<dbReference type="AlphaFoldDB" id="A0AA51RTR5"/>
<dbReference type="KEGG" id="plei:Q9312_01155"/>
<dbReference type="GO" id="GO:0004016">
    <property type="term" value="F:adenylate cyclase activity"/>
    <property type="evidence" value="ECO:0007669"/>
    <property type="project" value="UniProtKB-ARBA"/>
</dbReference>
<protein>
    <submittedName>
        <fullName evidence="3">Pentapeptide repeat-containing protein</fullName>
    </submittedName>
</protein>
<dbReference type="PROSITE" id="PS50125">
    <property type="entry name" value="GUANYLATE_CYCLASE_2"/>
    <property type="match status" value="1"/>
</dbReference>
<dbReference type="GO" id="GO:0035556">
    <property type="term" value="P:intracellular signal transduction"/>
    <property type="evidence" value="ECO:0007669"/>
    <property type="project" value="InterPro"/>
</dbReference>